<dbReference type="EMBL" id="BGZK01001652">
    <property type="protein sequence ID" value="GBP83975.1"/>
    <property type="molecule type" value="Genomic_DNA"/>
</dbReference>
<name>A0A4C1ZBK0_EUMVA</name>
<dbReference type="Proteomes" id="UP000299102">
    <property type="component" value="Unassembled WGS sequence"/>
</dbReference>
<evidence type="ECO:0000313" key="2">
    <source>
        <dbReference type="EMBL" id="GBP83975.1"/>
    </source>
</evidence>
<comment type="caution">
    <text evidence="2">The sequence shown here is derived from an EMBL/GenBank/DDBJ whole genome shotgun (WGS) entry which is preliminary data.</text>
</comment>
<accession>A0A4C1ZBK0</accession>
<evidence type="ECO:0000313" key="3">
    <source>
        <dbReference type="Proteomes" id="UP000299102"/>
    </source>
</evidence>
<protein>
    <submittedName>
        <fullName evidence="2">Uncharacterized protein</fullName>
    </submittedName>
</protein>
<organism evidence="2 3">
    <name type="scientific">Eumeta variegata</name>
    <name type="common">Bagworm moth</name>
    <name type="synonym">Eumeta japonica</name>
    <dbReference type="NCBI Taxonomy" id="151549"/>
    <lineage>
        <taxon>Eukaryota</taxon>
        <taxon>Metazoa</taxon>
        <taxon>Ecdysozoa</taxon>
        <taxon>Arthropoda</taxon>
        <taxon>Hexapoda</taxon>
        <taxon>Insecta</taxon>
        <taxon>Pterygota</taxon>
        <taxon>Neoptera</taxon>
        <taxon>Endopterygota</taxon>
        <taxon>Lepidoptera</taxon>
        <taxon>Glossata</taxon>
        <taxon>Ditrysia</taxon>
        <taxon>Tineoidea</taxon>
        <taxon>Psychidae</taxon>
        <taxon>Oiketicinae</taxon>
        <taxon>Eumeta</taxon>
    </lineage>
</organism>
<gene>
    <name evidence="2" type="ORF">EVAR_46605_1</name>
</gene>
<evidence type="ECO:0000256" key="1">
    <source>
        <dbReference type="SAM" id="MobiDB-lite"/>
    </source>
</evidence>
<feature type="region of interest" description="Disordered" evidence="1">
    <location>
        <begin position="14"/>
        <end position="37"/>
    </location>
</feature>
<proteinExistence type="predicted"/>
<reference evidence="2 3" key="1">
    <citation type="journal article" date="2019" name="Commun. Biol.">
        <title>The bagworm genome reveals a unique fibroin gene that provides high tensile strength.</title>
        <authorList>
            <person name="Kono N."/>
            <person name="Nakamura H."/>
            <person name="Ohtoshi R."/>
            <person name="Tomita M."/>
            <person name="Numata K."/>
            <person name="Arakawa K."/>
        </authorList>
    </citation>
    <scope>NUCLEOTIDE SEQUENCE [LARGE SCALE GENOMIC DNA]</scope>
</reference>
<sequence>MEFYRAAASFRKPPQKAASAAARGSDTVRTGTPARESACDVDRDRHVTALCRSSAAGARAGARGERIARIKFAITQLVAISRRQSFHQVAGPAARRRGRPFNRPLYVNVRHLDGPRTGPGAGGPSRAALIRIAADRCRTNRAGPREAVESRGRIAQCLQSAPLTGEINDYRSARRLSNPLT</sequence>
<keyword evidence="3" id="KW-1185">Reference proteome</keyword>
<dbReference type="AlphaFoldDB" id="A0A4C1ZBK0"/>